<gene>
    <name evidence="1" type="ORF">SAMN05421503_0982</name>
</gene>
<name>A0A285N8A8_9BACI</name>
<accession>A0A285N8A8</accession>
<proteinExistence type="predicted"/>
<dbReference type="EMBL" id="OBEK01000001">
    <property type="protein sequence ID" value="SNZ05558.1"/>
    <property type="molecule type" value="Genomic_DNA"/>
</dbReference>
<dbReference type="Proteomes" id="UP000219356">
    <property type="component" value="Unassembled WGS sequence"/>
</dbReference>
<keyword evidence="2" id="KW-1185">Reference proteome</keyword>
<protein>
    <recommendedName>
        <fullName evidence="3">YjzC-like protein</fullName>
    </recommendedName>
</protein>
<evidence type="ECO:0000313" key="1">
    <source>
        <dbReference type="EMBL" id="SNZ05558.1"/>
    </source>
</evidence>
<evidence type="ECO:0000313" key="2">
    <source>
        <dbReference type="Proteomes" id="UP000219356"/>
    </source>
</evidence>
<reference evidence="2" key="1">
    <citation type="submission" date="2017-09" db="EMBL/GenBank/DDBJ databases">
        <authorList>
            <person name="Varghese N."/>
            <person name="Submissions S."/>
        </authorList>
    </citation>
    <scope>NUCLEOTIDE SEQUENCE [LARGE SCALE GENOMIC DNA]</scope>
    <source>
        <strain evidence="2">CGMCC 1.8913</strain>
    </source>
</reference>
<sequence length="53" mass="5980">MSNETREYRTGQGVPQTGVYTCQSGERVEIKANELFPVCPTKGEETTWKQDKA</sequence>
<organism evidence="1 2">
    <name type="scientific">Terribacillus aidingensis</name>
    <dbReference type="NCBI Taxonomy" id="586416"/>
    <lineage>
        <taxon>Bacteria</taxon>
        <taxon>Bacillati</taxon>
        <taxon>Bacillota</taxon>
        <taxon>Bacilli</taxon>
        <taxon>Bacillales</taxon>
        <taxon>Bacillaceae</taxon>
        <taxon>Terribacillus</taxon>
    </lineage>
</organism>
<evidence type="ECO:0008006" key="3">
    <source>
        <dbReference type="Google" id="ProtNLM"/>
    </source>
</evidence>
<dbReference type="RefSeq" id="WP_179636834.1">
    <property type="nucleotide sequence ID" value="NZ_OBEK01000001.1"/>
</dbReference>
<dbReference type="AlphaFoldDB" id="A0A285N8A8"/>